<feature type="compositionally biased region" description="Low complexity" evidence="2">
    <location>
        <begin position="410"/>
        <end position="464"/>
    </location>
</feature>
<name>A0A291DWR2_9ENTR</name>
<reference evidence="3 5" key="1">
    <citation type="submission" date="2017-09" db="EMBL/GenBank/DDBJ databases">
        <title>FDA dAtabase for Regulatory Grade micrObial Sequences (FDA-ARGOS): Supporting development and validation of Infectious Disease Dx tests.</title>
        <authorList>
            <person name="Minogue T."/>
            <person name="Wolcott M."/>
            <person name="Wasieloski L."/>
            <person name="Aguilar W."/>
            <person name="Moore D."/>
            <person name="Tallon L."/>
            <person name="Sadzewicz L."/>
            <person name="Ott S."/>
            <person name="Zhao X."/>
            <person name="Nagaraj S."/>
            <person name="Vavikolanu K."/>
            <person name="Aluvathingal J."/>
            <person name="Nadendla S."/>
            <person name="Sichtig H."/>
        </authorList>
    </citation>
    <scope>NUCLEOTIDE SEQUENCE [LARGE SCALE GENOMIC DNA]</scope>
    <source>
        <strain evidence="3 5">FDAARGOS_392</strain>
    </source>
</reference>
<evidence type="ECO:0000256" key="2">
    <source>
        <dbReference type="SAM" id="MobiDB-lite"/>
    </source>
</evidence>
<feature type="coiled-coil region" evidence="1">
    <location>
        <begin position="71"/>
        <end position="150"/>
    </location>
</feature>
<protein>
    <submittedName>
        <fullName evidence="3">Uncharacterized protein</fullName>
    </submittedName>
</protein>
<evidence type="ECO:0000313" key="5">
    <source>
        <dbReference type="Proteomes" id="UP000217979"/>
    </source>
</evidence>
<dbReference type="RefSeq" id="WP_061272328.1">
    <property type="nucleotide sequence ID" value="NZ_CP023525.1"/>
</dbReference>
<sequence>MEAYKLARTLAQNTAAQRLQLSSVEASVAELRGQQLSLQQQIASLYQKMATMLLQESSTVDVDEQNIQPLLQQLNNEIALTRQQLAAEEQRFQQHQRALVALDEQVDQQEAERDAQLAADPQAEQARVDKESFAAELEEQTALHAELEVEVAQKTAVYDQQKLFSYLLLKGYGTEKYRAWRLRRNLDGWIAGLCRFNENVANYRMLFALQKASETKLQTLSQQANARDEHFKGFVSRVEKNVGLPEQYQRLEALEANLTVSQQKVSQLQMKMQEYANGEGENFQRIMRRLSEQMSRLPQQKLSELVARTASPDDDIMLERIRTLIPQETSLGGRIAAAQTDQDSARNDLGRAESLENAFHQHGFNDPDLEFKWGLLDSEEKQIKRYMNGEQSLKDILAKISAASRKRPKPAAVSSYSSARRPSSGSVWTSSSSSARSSSSSSSRGGFSSSSSTGGGSYRTTDSF</sequence>
<feature type="region of interest" description="Disordered" evidence="2">
    <location>
        <begin position="407"/>
        <end position="464"/>
    </location>
</feature>
<evidence type="ECO:0000313" key="4">
    <source>
        <dbReference type="EMBL" id="SQC92731.1"/>
    </source>
</evidence>
<evidence type="ECO:0000313" key="6">
    <source>
        <dbReference type="Proteomes" id="UP000251197"/>
    </source>
</evidence>
<dbReference type="EMBL" id="UAVU01000009">
    <property type="protein sequence ID" value="SQC92731.1"/>
    <property type="molecule type" value="Genomic_DNA"/>
</dbReference>
<evidence type="ECO:0000256" key="1">
    <source>
        <dbReference type="SAM" id="Coils"/>
    </source>
</evidence>
<keyword evidence="1" id="KW-0175">Coiled coil</keyword>
<proteinExistence type="predicted"/>
<reference evidence="4 6" key="2">
    <citation type="submission" date="2018-06" db="EMBL/GenBank/DDBJ databases">
        <authorList>
            <consortium name="Pathogen Informatics"/>
            <person name="Doyle S."/>
        </authorList>
    </citation>
    <scope>NUCLEOTIDE SEQUENCE [LARGE SCALE GENOMIC DNA]</scope>
    <source>
        <strain evidence="4 6">NCTC12120</strain>
    </source>
</reference>
<gene>
    <name evidence="3" type="ORF">CO704_09325</name>
    <name evidence="4" type="ORF">NCTC12120_05931</name>
</gene>
<dbReference type="AlphaFoldDB" id="A0A291DWR2"/>
<dbReference type="EMBL" id="CP023525">
    <property type="protein sequence ID" value="ATF92270.1"/>
    <property type="molecule type" value="Genomic_DNA"/>
</dbReference>
<accession>A0A291DWR2</accession>
<evidence type="ECO:0000313" key="3">
    <source>
        <dbReference type="EMBL" id="ATF92270.1"/>
    </source>
</evidence>
<dbReference type="STRING" id="158822.LH23_18920"/>
<dbReference type="Proteomes" id="UP000251197">
    <property type="component" value="Unassembled WGS sequence"/>
</dbReference>
<organism evidence="3 5">
    <name type="scientific">Cedecea neteri</name>
    <dbReference type="NCBI Taxonomy" id="158822"/>
    <lineage>
        <taxon>Bacteria</taxon>
        <taxon>Pseudomonadati</taxon>
        <taxon>Pseudomonadota</taxon>
        <taxon>Gammaproteobacteria</taxon>
        <taxon>Enterobacterales</taxon>
        <taxon>Enterobacteriaceae</taxon>
        <taxon>Cedecea</taxon>
    </lineage>
</organism>
<dbReference type="Proteomes" id="UP000217979">
    <property type="component" value="Chromosome"/>
</dbReference>